<dbReference type="Gene3D" id="1.10.10.10">
    <property type="entry name" value="Winged helix-like DNA-binding domain superfamily/Winged helix DNA-binding domain"/>
    <property type="match status" value="1"/>
</dbReference>
<dbReference type="EMBL" id="CP023445">
    <property type="protein sequence ID" value="ATE52554.1"/>
    <property type="molecule type" value="Genomic_DNA"/>
</dbReference>
<protein>
    <submittedName>
        <fullName evidence="2">PadR family transcriptional regulator</fullName>
    </submittedName>
</protein>
<dbReference type="RefSeq" id="WP_096491556.1">
    <property type="nucleotide sequence ID" value="NZ_CP023445.1"/>
</dbReference>
<dbReference type="Pfam" id="PF03551">
    <property type="entry name" value="PadR"/>
    <property type="match status" value="1"/>
</dbReference>
<accession>A0A290Z0M8</accession>
<dbReference type="PANTHER" id="PTHR43252">
    <property type="entry name" value="TRANSCRIPTIONAL REGULATOR YQJI"/>
    <property type="match status" value="1"/>
</dbReference>
<gene>
    <name evidence="2" type="ORF">CNX65_04030</name>
</gene>
<sequence length="201" mass="22441">MDFPTDEEGRPVRALTTLALAVLRLLDERDQHPYEVRQRMKDEGLDRIVKVTHGALYHAFEGLAKSGLIRPVETVRDSGRPERTVYAITEEGRRVARERLRELLGAPVPEYPVYCAALAFLSLLPPEEVVARLERRVVLLESELAGVEAGYAALVEQGVAGVGVVEVRHVRAHVRTDLELTRELVEDVRSGRVTWTADAEG</sequence>
<evidence type="ECO:0000259" key="1">
    <source>
        <dbReference type="Pfam" id="PF03551"/>
    </source>
</evidence>
<keyword evidence="3" id="KW-1185">Reference proteome</keyword>
<proteinExistence type="predicted"/>
<evidence type="ECO:0000313" key="3">
    <source>
        <dbReference type="Proteomes" id="UP000218505"/>
    </source>
</evidence>
<dbReference type="InterPro" id="IPR005149">
    <property type="entry name" value="Tscrpt_reg_PadR_N"/>
</dbReference>
<organism evidence="2 3">
    <name type="scientific">Actinosynnema pretiosum</name>
    <dbReference type="NCBI Taxonomy" id="42197"/>
    <lineage>
        <taxon>Bacteria</taxon>
        <taxon>Bacillati</taxon>
        <taxon>Actinomycetota</taxon>
        <taxon>Actinomycetes</taxon>
        <taxon>Pseudonocardiales</taxon>
        <taxon>Pseudonocardiaceae</taxon>
        <taxon>Actinosynnema</taxon>
    </lineage>
</organism>
<dbReference type="SUPFAM" id="SSF46785">
    <property type="entry name" value="Winged helix' DNA-binding domain"/>
    <property type="match status" value="1"/>
</dbReference>
<dbReference type="InterPro" id="IPR036390">
    <property type="entry name" value="WH_DNA-bd_sf"/>
</dbReference>
<reference evidence="2" key="1">
    <citation type="submission" date="2017-09" db="EMBL/GenBank/DDBJ databases">
        <title>Complete Genome Sequence of ansamitocin-producing Bacterium Actinosynnema pretiosum X47.</title>
        <authorList>
            <person name="Cao G."/>
            <person name="Zong G."/>
            <person name="Zhong C."/>
            <person name="Fu J."/>
        </authorList>
    </citation>
    <scope>NUCLEOTIDE SEQUENCE [LARGE SCALE GENOMIC DNA]</scope>
    <source>
        <strain evidence="2">X47</strain>
    </source>
</reference>
<evidence type="ECO:0000313" key="2">
    <source>
        <dbReference type="EMBL" id="ATE52554.1"/>
    </source>
</evidence>
<dbReference type="KEGG" id="apre:CNX65_04030"/>
<dbReference type="AlphaFoldDB" id="A0A290Z0M8"/>
<name>A0A290Z0M8_9PSEU</name>
<dbReference type="Proteomes" id="UP000218505">
    <property type="component" value="Chromosome"/>
</dbReference>
<dbReference type="PANTHER" id="PTHR43252:SF7">
    <property type="entry name" value="TRANSCRIPTIONAL REGULATOR YQJI"/>
    <property type="match status" value="1"/>
</dbReference>
<dbReference type="InterPro" id="IPR036388">
    <property type="entry name" value="WH-like_DNA-bd_sf"/>
</dbReference>
<feature type="domain" description="Transcription regulator PadR N-terminal" evidence="1">
    <location>
        <begin position="22"/>
        <end position="97"/>
    </location>
</feature>